<dbReference type="PIRSF" id="PIRSF034934">
    <property type="entry name" value="AbiF_AbiD"/>
    <property type="match status" value="1"/>
</dbReference>
<dbReference type="Proteomes" id="UP000297465">
    <property type="component" value="Unassembled WGS sequence"/>
</dbReference>
<protein>
    <submittedName>
        <fullName evidence="1">Abi family protein</fullName>
    </submittedName>
</protein>
<accession>A0ABY2LT25</accession>
<comment type="caution">
    <text evidence="1">The sequence shown here is derived from an EMBL/GenBank/DDBJ whole genome shotgun (WGS) entry which is preliminary data.</text>
</comment>
<organism evidence="1 2">
    <name type="scientific">Leptospira montravelensis</name>
    <dbReference type="NCBI Taxonomy" id="2484961"/>
    <lineage>
        <taxon>Bacteria</taxon>
        <taxon>Pseudomonadati</taxon>
        <taxon>Spirochaetota</taxon>
        <taxon>Spirochaetia</taxon>
        <taxon>Leptospirales</taxon>
        <taxon>Leptospiraceae</taxon>
        <taxon>Leptospira</taxon>
    </lineage>
</organism>
<dbReference type="EMBL" id="RQFO01000016">
    <property type="protein sequence ID" value="TGL01564.1"/>
    <property type="molecule type" value="Genomic_DNA"/>
</dbReference>
<evidence type="ECO:0000313" key="1">
    <source>
        <dbReference type="EMBL" id="TGL01564.1"/>
    </source>
</evidence>
<evidence type="ECO:0000313" key="2">
    <source>
        <dbReference type="Proteomes" id="UP000297465"/>
    </source>
</evidence>
<dbReference type="RefSeq" id="WP_135573283.1">
    <property type="nucleotide sequence ID" value="NZ_RQFN01000024.1"/>
</dbReference>
<gene>
    <name evidence="1" type="ORF">EHQ31_12355</name>
</gene>
<reference evidence="2" key="1">
    <citation type="journal article" date="2019" name="PLoS Negl. Trop. Dis.">
        <title>Revisiting the worldwide diversity of Leptospira species in the environment.</title>
        <authorList>
            <person name="Vincent A.T."/>
            <person name="Schiettekatte O."/>
            <person name="Bourhy P."/>
            <person name="Veyrier F.J."/>
            <person name="Picardeau M."/>
        </authorList>
    </citation>
    <scope>NUCLEOTIDE SEQUENCE [LARGE SCALE GENOMIC DNA]</scope>
    <source>
        <strain evidence="2">201800278</strain>
    </source>
</reference>
<dbReference type="Pfam" id="PF07751">
    <property type="entry name" value="Abi_2"/>
    <property type="match status" value="1"/>
</dbReference>
<proteinExistence type="predicted"/>
<sequence length="306" mass="36458">MIYQKKALTIDEQADQLLSRGLVCDRIDLVSILKQVSYYRLSGYWFPFRNYPNEEFRQNTTLKEIWSRYCFDRKLRLLVLDGIEKIEIALRTDITYKLSHQTGAFGYAEPSTFPMLNEPEFLKLQEEIKKEYSRSKEKFVSHFQHKYGGEHDTLPLWMATELISFGTLFTMYRGIATSTSKSIAKKYNLPEPVLLSWIGSLNSVRNICAHHSRLWNREFGYKPMLPRNDFGWKQPVEIQPNKIFVILSIIQYMLNFISPTSQWKFRFLELLTLYPTIPIREMGFPERWKEVPFWNLTKTQSRNYRK</sequence>
<name>A0ABY2LT25_9LEPT</name>
<keyword evidence="2" id="KW-1185">Reference proteome</keyword>
<dbReference type="InterPro" id="IPR017034">
    <property type="entry name" value="Abi_system_AbiD/AbiF"/>
</dbReference>
<dbReference type="InterPro" id="IPR011664">
    <property type="entry name" value="Abi_system_AbiD/AbiF-like"/>
</dbReference>